<evidence type="ECO:0000256" key="1">
    <source>
        <dbReference type="SAM" id="Coils"/>
    </source>
</evidence>
<evidence type="ECO:0000313" key="3">
    <source>
        <dbReference type="EMBL" id="QJA66915.1"/>
    </source>
</evidence>
<sequence>MEYLLVYSLSDYPRSSIDYKIFNDIESMAEFCVKQYVHCEEQMFGDQFDILWFSCLQKMTDKEEALFDDLLIEKRELYKRKRAKKEDIKKKKDNKAKEKEEKRLFLKLKEKYGDMV</sequence>
<gene>
    <name evidence="4" type="ORF">MM415A00371_0025</name>
    <name evidence="3" type="ORF">MM415B00319_0045</name>
    <name evidence="2" type="ORF">TM448A00246_0021</name>
    <name evidence="5" type="ORF">TM448B00406_0022</name>
</gene>
<keyword evidence="1" id="KW-0175">Coiled coil</keyword>
<organism evidence="2">
    <name type="scientific">viral metagenome</name>
    <dbReference type="NCBI Taxonomy" id="1070528"/>
    <lineage>
        <taxon>unclassified sequences</taxon>
        <taxon>metagenomes</taxon>
        <taxon>organismal metagenomes</taxon>
    </lineage>
</organism>
<protein>
    <submittedName>
        <fullName evidence="2">Uncharacterized protein</fullName>
    </submittedName>
</protein>
<dbReference type="EMBL" id="MT143992">
    <property type="protein sequence ID" value="QJA45530.1"/>
    <property type="molecule type" value="Genomic_DNA"/>
</dbReference>
<reference evidence="2" key="1">
    <citation type="submission" date="2020-03" db="EMBL/GenBank/DDBJ databases">
        <title>The deep terrestrial virosphere.</title>
        <authorList>
            <person name="Holmfeldt K."/>
            <person name="Nilsson E."/>
            <person name="Simone D."/>
            <person name="Lopez-Fernandez M."/>
            <person name="Wu X."/>
            <person name="de Brujin I."/>
            <person name="Lundin D."/>
            <person name="Andersson A."/>
            <person name="Bertilsson S."/>
            <person name="Dopson M."/>
        </authorList>
    </citation>
    <scope>NUCLEOTIDE SEQUENCE</scope>
    <source>
        <strain evidence="4">MM415A00371</strain>
        <strain evidence="3">MM415B00319</strain>
        <strain evidence="2">TM448A00246</strain>
        <strain evidence="5">TM448B00406</strain>
    </source>
</reference>
<dbReference type="EMBL" id="MT141563">
    <property type="protein sequence ID" value="QJA66915.1"/>
    <property type="molecule type" value="Genomic_DNA"/>
</dbReference>
<proteinExistence type="predicted"/>
<name>A0A6H1ZEB7_9ZZZZ</name>
<feature type="coiled-coil region" evidence="1">
    <location>
        <begin position="74"/>
        <end position="102"/>
    </location>
</feature>
<evidence type="ECO:0000313" key="4">
    <source>
        <dbReference type="EMBL" id="QJA82763.1"/>
    </source>
</evidence>
<dbReference type="EMBL" id="MT142495">
    <property type="protein sequence ID" value="QJA82763.1"/>
    <property type="molecule type" value="Genomic_DNA"/>
</dbReference>
<dbReference type="AlphaFoldDB" id="A0A6H1ZEB7"/>
<accession>A0A6H1ZEB7</accession>
<dbReference type="EMBL" id="MT144619">
    <property type="protein sequence ID" value="QJH95406.1"/>
    <property type="molecule type" value="Genomic_DNA"/>
</dbReference>
<evidence type="ECO:0000313" key="2">
    <source>
        <dbReference type="EMBL" id="QJA45530.1"/>
    </source>
</evidence>
<evidence type="ECO:0000313" key="5">
    <source>
        <dbReference type="EMBL" id="QJH95406.1"/>
    </source>
</evidence>